<dbReference type="AlphaFoldDB" id="A0A388KAL1"/>
<sequence>MLTVMIVMMMMITMPLRVTAAVGAEGRSFEAQRRGESVARTESACDDIGDMQGERELQADSLSVFDIWNMFNTTLLQPPRVVLTASTIFYGNSSGYVECSQHITNMVFTSQTGVFFYSQWDYCENASARTSLSEGQSLHKCDMRGLGSSGTAEASCSLLTLQWTSYNPNGTSVRQPYNSTFPSNIRFTALDLSRSERYLVLPFANGFSGAGLTFIDTTVGSRTTYNVSDLFYYSGAFNPNRSTWQQMTAFSTPSWMASRPKPLSATSKQEHALRAFREASTSVIEAFDKMAATYTLRWLLRDGMGMVKSSKDQLFGGNPPMGWRLRDGKGFVMSSKEQLVGGQKSTDGGSFRHPVKSTSRFSIVLLPTLLWLSSGESVSSTLLPFPWRRVMGLRVSSSMTMLTVMIGLMLMMMGMPLRVIAAVGADNMCWTAQQRGGKSVAGAESAYNDEVGDMQGPRELQAEPSSAFSVISTTLLGTPRVVLTTTQLFRPAANDITCSRYIQDIVFSSQTGVFFYLQKDSCFYATAGNEAHRWSIHKCDMRGIASSGPAPAISSLLTVDWGDDNGNGTPVSDFPTSIRYWLSTLDLSRSERHLVLPLSNKGLAFVNTADGSRTTHGISYFLGYTGAFNPNRTIFYVGDYSCLHSSVMDGDSPGSFVDNFRRKACYTDFHSVVFKHRNFLEDGSYLYALDIPKTTLLGFDLIRGELAQVTAIPQMLGLRDSVLTQDGCSLFVVAYAGKIIMRVAFDKPRGKVVTVENVTTYASEYHRMETVALDNDDSHLYVSTSDGQLFQFPINKSALGERGGAFPTAAAPTGATSAYPSASPASSTESSPSSPLPEPSTESSSSSPSPSPPAAQSTGASPAAGASSSAGHDGSSTGVSGRLADTLSSPSPATVQTAPRGGVSVGVLAGSLVAACLVAAILGVALVLLVSRSRKSARAESEGMTARVLLSKTR</sequence>
<organism evidence="4 5">
    <name type="scientific">Chara braunii</name>
    <name type="common">Braun's stonewort</name>
    <dbReference type="NCBI Taxonomy" id="69332"/>
    <lineage>
        <taxon>Eukaryota</taxon>
        <taxon>Viridiplantae</taxon>
        <taxon>Streptophyta</taxon>
        <taxon>Charophyceae</taxon>
        <taxon>Charales</taxon>
        <taxon>Characeae</taxon>
        <taxon>Chara</taxon>
    </lineage>
</organism>
<dbReference type="InterPro" id="IPR011044">
    <property type="entry name" value="Quino_amine_DH_bsu"/>
</dbReference>
<keyword evidence="2" id="KW-0472">Membrane</keyword>
<keyword evidence="5" id="KW-1185">Reference proteome</keyword>
<feature type="transmembrane region" description="Helical" evidence="2">
    <location>
        <begin position="905"/>
        <end position="930"/>
    </location>
</feature>
<keyword evidence="2" id="KW-0812">Transmembrane</keyword>
<gene>
    <name evidence="4" type="ORF">CBR_g78842</name>
</gene>
<reference evidence="4 5" key="1">
    <citation type="journal article" date="2018" name="Cell">
        <title>The Chara Genome: Secondary Complexity and Implications for Plant Terrestrialization.</title>
        <authorList>
            <person name="Nishiyama T."/>
            <person name="Sakayama H."/>
            <person name="Vries J.D."/>
            <person name="Buschmann H."/>
            <person name="Saint-Marcoux D."/>
            <person name="Ullrich K.K."/>
            <person name="Haas F.B."/>
            <person name="Vanderstraeten L."/>
            <person name="Becker D."/>
            <person name="Lang D."/>
            <person name="Vosolsobe S."/>
            <person name="Rombauts S."/>
            <person name="Wilhelmsson P.K.I."/>
            <person name="Janitza P."/>
            <person name="Kern R."/>
            <person name="Heyl A."/>
            <person name="Rumpler F."/>
            <person name="Villalobos L.I.A.C."/>
            <person name="Clay J.M."/>
            <person name="Skokan R."/>
            <person name="Toyoda A."/>
            <person name="Suzuki Y."/>
            <person name="Kagoshima H."/>
            <person name="Schijlen E."/>
            <person name="Tajeshwar N."/>
            <person name="Catarino B."/>
            <person name="Hetherington A.J."/>
            <person name="Saltykova A."/>
            <person name="Bonnot C."/>
            <person name="Breuninger H."/>
            <person name="Symeonidi A."/>
            <person name="Radhakrishnan G.V."/>
            <person name="Van Nieuwerburgh F."/>
            <person name="Deforce D."/>
            <person name="Chang C."/>
            <person name="Karol K.G."/>
            <person name="Hedrich R."/>
            <person name="Ulvskov P."/>
            <person name="Glockner G."/>
            <person name="Delwiche C.F."/>
            <person name="Petrasek J."/>
            <person name="Van de Peer Y."/>
            <person name="Friml J."/>
            <person name="Beilby M."/>
            <person name="Dolan L."/>
            <person name="Kohara Y."/>
            <person name="Sugano S."/>
            <person name="Fujiyama A."/>
            <person name="Delaux P.-M."/>
            <person name="Quint M."/>
            <person name="TheiBen G."/>
            <person name="Hagemann M."/>
            <person name="Harholt J."/>
            <person name="Dunand C."/>
            <person name="Zachgo S."/>
            <person name="Langdale J."/>
            <person name="Maumus F."/>
            <person name="Straeten D.V.D."/>
            <person name="Gould S.B."/>
            <person name="Rensing S.A."/>
        </authorList>
    </citation>
    <scope>NUCLEOTIDE SEQUENCE [LARGE SCALE GENOMIC DNA]</scope>
    <source>
        <strain evidence="4 5">S276</strain>
    </source>
</reference>
<accession>A0A388KAL1</accession>
<evidence type="ECO:0000256" key="3">
    <source>
        <dbReference type="SAM" id="SignalP"/>
    </source>
</evidence>
<feature type="signal peptide" evidence="3">
    <location>
        <begin position="1"/>
        <end position="20"/>
    </location>
</feature>
<dbReference type="SUPFAM" id="SSF50969">
    <property type="entry name" value="YVTN repeat-like/Quinoprotein amine dehydrogenase"/>
    <property type="match status" value="1"/>
</dbReference>
<dbReference type="Proteomes" id="UP000265515">
    <property type="component" value="Unassembled WGS sequence"/>
</dbReference>
<dbReference type="Gramene" id="GBG67061">
    <property type="protein sequence ID" value="GBG67061"/>
    <property type="gene ID" value="CBR_g78842"/>
</dbReference>
<name>A0A388KAL1_CHABU</name>
<dbReference type="EMBL" id="BFEA01000082">
    <property type="protein sequence ID" value="GBG67061.1"/>
    <property type="molecule type" value="Genomic_DNA"/>
</dbReference>
<evidence type="ECO:0000256" key="1">
    <source>
        <dbReference type="SAM" id="MobiDB-lite"/>
    </source>
</evidence>
<protein>
    <submittedName>
        <fullName evidence="4">Uncharacterized protein</fullName>
    </submittedName>
</protein>
<keyword evidence="3" id="KW-0732">Signal</keyword>
<evidence type="ECO:0000256" key="2">
    <source>
        <dbReference type="SAM" id="Phobius"/>
    </source>
</evidence>
<evidence type="ECO:0000313" key="5">
    <source>
        <dbReference type="Proteomes" id="UP000265515"/>
    </source>
</evidence>
<feature type="chain" id="PRO_5017214593" evidence="3">
    <location>
        <begin position="21"/>
        <end position="954"/>
    </location>
</feature>
<evidence type="ECO:0000313" key="4">
    <source>
        <dbReference type="EMBL" id="GBG67061.1"/>
    </source>
</evidence>
<proteinExistence type="predicted"/>
<feature type="compositionally biased region" description="Low complexity" evidence="1">
    <location>
        <begin position="804"/>
        <end position="878"/>
    </location>
</feature>
<feature type="compositionally biased region" description="Polar residues" evidence="1">
    <location>
        <begin position="886"/>
        <end position="897"/>
    </location>
</feature>
<feature type="region of interest" description="Disordered" evidence="1">
    <location>
        <begin position="803"/>
        <end position="899"/>
    </location>
</feature>
<keyword evidence="2" id="KW-1133">Transmembrane helix</keyword>
<comment type="caution">
    <text evidence="4">The sequence shown here is derived from an EMBL/GenBank/DDBJ whole genome shotgun (WGS) entry which is preliminary data.</text>
</comment>